<gene>
    <name evidence="1" type="ORF">FRZ06_07990</name>
</gene>
<evidence type="ECO:0000313" key="2">
    <source>
        <dbReference type="Proteomes" id="UP000594014"/>
    </source>
</evidence>
<protein>
    <submittedName>
        <fullName evidence="1">Uncharacterized protein</fullName>
    </submittedName>
</protein>
<reference evidence="1" key="1">
    <citation type="submission" date="2019-08" db="EMBL/GenBank/DDBJ databases">
        <title>Genome sequence of Clostridiales bacterium MT110.</title>
        <authorList>
            <person name="Cao J."/>
        </authorList>
    </citation>
    <scope>NUCLEOTIDE SEQUENCE</scope>
    <source>
        <strain evidence="1">MT110</strain>
    </source>
</reference>
<accession>A0ACD1AA05</accession>
<evidence type="ECO:0000313" key="1">
    <source>
        <dbReference type="EMBL" id="QOX63292.1"/>
    </source>
</evidence>
<sequence>MVYQYKVTEIEQRLSQPFDLFIGCSSFELRCLSFIQNIDIERFTTALVFYNKDCLDHITSNSEKMEGIIGERGTFVELLHSDPIYTADQIKNALLTISEKKKVNSILLDITTFTHESLLITVRLLRLIFPLANIQCAYINAREYSSNDKMKNKWLSKGILEIRSVLGYAGNILPARKTHLILIVGYEYERATGIINTLEPNSISLGFGRSDNATTQKDREANEHYARLVEQMATNYVDLDCFEVKCNDPFETSEAILKKLEGLEDTNVLIVPLNNKISTIGVAMAAISNGNVQACYAPALIYNYDNYSEPGDICYIFELPLLRDKREEDN</sequence>
<keyword evidence="2" id="KW-1185">Reference proteome</keyword>
<dbReference type="EMBL" id="CP042469">
    <property type="protein sequence ID" value="QOX63292.1"/>
    <property type="molecule type" value="Genomic_DNA"/>
</dbReference>
<name>A0ACD1AA05_9FIRM</name>
<proteinExistence type="predicted"/>
<dbReference type="Proteomes" id="UP000594014">
    <property type="component" value="Chromosome"/>
</dbReference>
<organism evidence="1 2">
    <name type="scientific">Anoxybacterium hadale</name>
    <dbReference type="NCBI Taxonomy" id="3408580"/>
    <lineage>
        <taxon>Bacteria</taxon>
        <taxon>Bacillati</taxon>
        <taxon>Bacillota</taxon>
        <taxon>Clostridia</taxon>
        <taxon>Peptostreptococcales</taxon>
        <taxon>Anaerovoracaceae</taxon>
        <taxon>Anoxybacterium</taxon>
    </lineage>
</organism>